<sequence>MGSTMRKGYFQFKQFGVKHEKSAMKVSTDAVVLGALAGYESSYATIFEVGLGTGVISLMLAQRFPQSKITGVEIDQEAFEEACQNAKESPFKSRLDFLHTSFQEFLLGANEGTVDLLVSNPPYYPDHLKSSDRKRNLALHTDALSFEELVSGANYLLREQGEFWVILPERQMLDLIARSKAYGFQLFAHVILKDRKDKPVLRSICGFSKKERIFFQNEIIIRDNLGEFNSDYASLLKEFLLIF</sequence>
<dbReference type="PROSITE" id="PS01131">
    <property type="entry name" value="RRNA_A_DIMETH"/>
    <property type="match status" value="1"/>
</dbReference>
<dbReference type="CDD" id="cd02440">
    <property type="entry name" value="AdoMet_MTases"/>
    <property type="match status" value="1"/>
</dbReference>
<dbReference type="PANTHER" id="PTHR47739:SF1">
    <property type="entry name" value="TRNA1(VAL) (ADENINE(37)-N6)-METHYLTRANSFERASE"/>
    <property type="match status" value="1"/>
</dbReference>
<dbReference type="GO" id="GO:0003676">
    <property type="term" value="F:nucleic acid binding"/>
    <property type="evidence" value="ECO:0007669"/>
    <property type="project" value="InterPro"/>
</dbReference>
<evidence type="ECO:0000256" key="4">
    <source>
        <dbReference type="ARBA" id="ARBA00022691"/>
    </source>
</evidence>
<organism evidence="8 9">
    <name type="scientific">Mongoliitalea lutea</name>
    <dbReference type="NCBI Taxonomy" id="849756"/>
    <lineage>
        <taxon>Bacteria</taxon>
        <taxon>Pseudomonadati</taxon>
        <taxon>Bacteroidota</taxon>
        <taxon>Cytophagia</taxon>
        <taxon>Cytophagales</taxon>
        <taxon>Cyclobacteriaceae</taxon>
        <taxon>Mongoliitalea</taxon>
    </lineage>
</organism>
<dbReference type="InterPro" id="IPR029063">
    <property type="entry name" value="SAM-dependent_MTases_sf"/>
</dbReference>
<dbReference type="GO" id="GO:0005737">
    <property type="term" value="C:cytoplasm"/>
    <property type="evidence" value="ECO:0007669"/>
    <property type="project" value="UniProtKB-SubCell"/>
</dbReference>
<dbReference type="EMBL" id="BMYF01000018">
    <property type="protein sequence ID" value="GHB45163.1"/>
    <property type="molecule type" value="Genomic_DNA"/>
</dbReference>
<feature type="domain" description="Methyltransferase small" evidence="7">
    <location>
        <begin position="45"/>
        <end position="169"/>
    </location>
</feature>
<evidence type="ECO:0000256" key="1">
    <source>
        <dbReference type="ARBA" id="ARBA00022490"/>
    </source>
</evidence>
<keyword evidence="2 6" id="KW-0489">Methyltransferase</keyword>
<dbReference type="PROSITE" id="PS00092">
    <property type="entry name" value="N6_MTASE"/>
    <property type="match status" value="1"/>
</dbReference>
<dbReference type="PANTHER" id="PTHR47739">
    <property type="entry name" value="TRNA1(VAL) (ADENINE(37)-N6)-METHYLTRANSFERASE"/>
    <property type="match status" value="1"/>
</dbReference>
<name>A0A8J3CYK1_9BACT</name>
<evidence type="ECO:0000256" key="2">
    <source>
        <dbReference type="ARBA" id="ARBA00022603"/>
    </source>
</evidence>
<evidence type="ECO:0000256" key="6">
    <source>
        <dbReference type="HAMAP-Rule" id="MF_01872"/>
    </source>
</evidence>
<keyword evidence="5 6" id="KW-0819">tRNA processing</keyword>
<comment type="similarity">
    <text evidence="6">Belongs to the methyltransferase superfamily. tRNA (adenine-N(6)-)-methyltransferase family.</text>
</comment>
<dbReference type="InterPro" id="IPR020596">
    <property type="entry name" value="rRNA_Ade_Mease_Trfase_CS"/>
</dbReference>
<evidence type="ECO:0000256" key="5">
    <source>
        <dbReference type="ARBA" id="ARBA00022694"/>
    </source>
</evidence>
<evidence type="ECO:0000259" key="7">
    <source>
        <dbReference type="Pfam" id="PF05175"/>
    </source>
</evidence>
<dbReference type="InterPro" id="IPR022882">
    <property type="entry name" value="tRNA_adenine-N6_MeTrfase"/>
</dbReference>
<keyword evidence="1 6" id="KW-0963">Cytoplasm</keyword>
<keyword evidence="9" id="KW-1185">Reference proteome</keyword>
<dbReference type="Gene3D" id="3.40.50.150">
    <property type="entry name" value="Vaccinia Virus protein VP39"/>
    <property type="match status" value="1"/>
</dbReference>
<proteinExistence type="inferred from homology"/>
<dbReference type="EC" id="2.1.1.223" evidence="6"/>
<dbReference type="InterPro" id="IPR002052">
    <property type="entry name" value="DNA_methylase_N6_adenine_CS"/>
</dbReference>
<evidence type="ECO:0000313" key="8">
    <source>
        <dbReference type="EMBL" id="GHB45163.1"/>
    </source>
</evidence>
<keyword evidence="3 6" id="KW-0808">Transferase</keyword>
<comment type="catalytic activity">
    <reaction evidence="6">
        <text>adenosine(37) in tRNA1(Val) + S-adenosyl-L-methionine = N(6)-methyladenosine(37) in tRNA1(Val) + S-adenosyl-L-homocysteine + H(+)</text>
        <dbReference type="Rhea" id="RHEA:43160"/>
        <dbReference type="Rhea" id="RHEA-COMP:10369"/>
        <dbReference type="Rhea" id="RHEA-COMP:10370"/>
        <dbReference type="ChEBI" id="CHEBI:15378"/>
        <dbReference type="ChEBI" id="CHEBI:57856"/>
        <dbReference type="ChEBI" id="CHEBI:59789"/>
        <dbReference type="ChEBI" id="CHEBI:74411"/>
        <dbReference type="ChEBI" id="CHEBI:74449"/>
        <dbReference type="EC" id="2.1.1.223"/>
    </reaction>
</comment>
<protein>
    <recommendedName>
        <fullName evidence="6">tRNA1(Val) (adenine(37)-N6)-methyltransferase</fullName>
        <ecNumber evidence="6">2.1.1.223</ecNumber>
    </recommendedName>
    <alternativeName>
        <fullName evidence="6">tRNA m6A37 methyltransferase</fullName>
    </alternativeName>
</protein>
<reference evidence="8" key="2">
    <citation type="submission" date="2020-09" db="EMBL/GenBank/DDBJ databases">
        <authorList>
            <person name="Sun Q."/>
            <person name="Kim S."/>
        </authorList>
    </citation>
    <scope>NUCLEOTIDE SEQUENCE</scope>
    <source>
        <strain evidence="8">KCTC 23224</strain>
    </source>
</reference>
<reference evidence="8" key="1">
    <citation type="journal article" date="2014" name="Int. J. Syst. Evol. Microbiol.">
        <title>Complete genome sequence of Corynebacterium casei LMG S-19264T (=DSM 44701T), isolated from a smear-ripened cheese.</title>
        <authorList>
            <consortium name="US DOE Joint Genome Institute (JGI-PGF)"/>
            <person name="Walter F."/>
            <person name="Albersmeier A."/>
            <person name="Kalinowski J."/>
            <person name="Ruckert C."/>
        </authorList>
    </citation>
    <scope>NUCLEOTIDE SEQUENCE</scope>
    <source>
        <strain evidence="8">KCTC 23224</strain>
    </source>
</reference>
<keyword evidence="4 6" id="KW-0949">S-adenosyl-L-methionine</keyword>
<dbReference type="Pfam" id="PF05175">
    <property type="entry name" value="MTS"/>
    <property type="match status" value="1"/>
</dbReference>
<dbReference type="GO" id="GO:0016430">
    <property type="term" value="F:tRNA (adenine-N6)-methyltransferase activity"/>
    <property type="evidence" value="ECO:0007669"/>
    <property type="project" value="UniProtKB-UniRule"/>
</dbReference>
<dbReference type="Proteomes" id="UP000642809">
    <property type="component" value="Unassembled WGS sequence"/>
</dbReference>
<dbReference type="GO" id="GO:0008033">
    <property type="term" value="P:tRNA processing"/>
    <property type="evidence" value="ECO:0007669"/>
    <property type="project" value="UniProtKB-UniRule"/>
</dbReference>
<comment type="subcellular location">
    <subcellularLocation>
        <location evidence="6">Cytoplasm</location>
    </subcellularLocation>
</comment>
<dbReference type="InterPro" id="IPR007848">
    <property type="entry name" value="Small_mtfrase_dom"/>
</dbReference>
<dbReference type="InterPro" id="IPR050210">
    <property type="entry name" value="tRNA_Adenine-N(6)_MTase"/>
</dbReference>
<comment type="function">
    <text evidence="6">Specifically methylates the adenine in position 37 of tRNA(1)(Val) (anticodon cmo5UAC).</text>
</comment>
<evidence type="ECO:0000256" key="3">
    <source>
        <dbReference type="ARBA" id="ARBA00022679"/>
    </source>
</evidence>
<dbReference type="AlphaFoldDB" id="A0A8J3CYK1"/>
<comment type="caution">
    <text evidence="8">The sequence shown here is derived from an EMBL/GenBank/DDBJ whole genome shotgun (WGS) entry which is preliminary data.</text>
</comment>
<gene>
    <name evidence="8" type="ORF">GCM10008106_27660</name>
</gene>
<accession>A0A8J3CYK1</accession>
<evidence type="ECO:0000313" key="9">
    <source>
        <dbReference type="Proteomes" id="UP000642809"/>
    </source>
</evidence>
<dbReference type="SUPFAM" id="SSF53335">
    <property type="entry name" value="S-adenosyl-L-methionine-dependent methyltransferases"/>
    <property type="match status" value="1"/>
</dbReference>
<dbReference type="GO" id="GO:0000179">
    <property type="term" value="F:rRNA (adenine-N6,N6-)-dimethyltransferase activity"/>
    <property type="evidence" value="ECO:0007669"/>
    <property type="project" value="InterPro"/>
</dbReference>
<dbReference type="HAMAP" id="MF_01872">
    <property type="entry name" value="tRNA_methyltr_YfiC"/>
    <property type="match status" value="1"/>
</dbReference>